<evidence type="ECO:0000313" key="7">
    <source>
        <dbReference type="Proteomes" id="UP001592531"/>
    </source>
</evidence>
<evidence type="ECO:0000256" key="2">
    <source>
        <dbReference type="ARBA" id="ARBA00023125"/>
    </source>
</evidence>
<dbReference type="PROSITE" id="PS50977">
    <property type="entry name" value="HTH_TETR_2"/>
    <property type="match status" value="1"/>
</dbReference>
<dbReference type="Proteomes" id="UP001592531">
    <property type="component" value="Unassembled WGS sequence"/>
</dbReference>
<organism evidence="6 7">
    <name type="scientific">Streptacidiphilus cavernicola</name>
    <dbReference type="NCBI Taxonomy" id="3342716"/>
    <lineage>
        <taxon>Bacteria</taxon>
        <taxon>Bacillati</taxon>
        <taxon>Actinomycetota</taxon>
        <taxon>Actinomycetes</taxon>
        <taxon>Kitasatosporales</taxon>
        <taxon>Streptomycetaceae</taxon>
        <taxon>Streptacidiphilus</taxon>
    </lineage>
</organism>
<dbReference type="SUPFAM" id="SSF48498">
    <property type="entry name" value="Tetracyclin repressor-like, C-terminal domain"/>
    <property type="match status" value="1"/>
</dbReference>
<dbReference type="SUPFAM" id="SSF46689">
    <property type="entry name" value="Homeodomain-like"/>
    <property type="match status" value="1"/>
</dbReference>
<evidence type="ECO:0000256" key="3">
    <source>
        <dbReference type="ARBA" id="ARBA00023163"/>
    </source>
</evidence>
<dbReference type="InterPro" id="IPR001647">
    <property type="entry name" value="HTH_TetR"/>
</dbReference>
<feature type="domain" description="HTH tetR-type" evidence="5">
    <location>
        <begin position="1"/>
        <end position="58"/>
    </location>
</feature>
<dbReference type="Pfam" id="PF02909">
    <property type="entry name" value="TetR_C_1"/>
    <property type="match status" value="1"/>
</dbReference>
<dbReference type="PANTHER" id="PTHR30055">
    <property type="entry name" value="HTH-TYPE TRANSCRIPTIONAL REGULATOR RUTR"/>
    <property type="match status" value="1"/>
</dbReference>
<feature type="DNA-binding region" description="H-T-H motif" evidence="4">
    <location>
        <begin position="21"/>
        <end position="40"/>
    </location>
</feature>
<proteinExistence type="predicted"/>
<evidence type="ECO:0000313" key="6">
    <source>
        <dbReference type="EMBL" id="MFC1419654.1"/>
    </source>
</evidence>
<evidence type="ECO:0000256" key="4">
    <source>
        <dbReference type="PROSITE-ProRule" id="PRU00335"/>
    </source>
</evidence>
<keyword evidence="2 4" id="KW-0238">DNA-binding</keyword>
<keyword evidence="7" id="KW-1185">Reference proteome</keyword>
<dbReference type="InterPro" id="IPR050109">
    <property type="entry name" value="HTH-type_TetR-like_transc_reg"/>
</dbReference>
<comment type="caution">
    <text evidence="6">The sequence shown here is derived from an EMBL/GenBank/DDBJ whole genome shotgun (WGS) entry which is preliminary data.</text>
</comment>
<dbReference type="InterPro" id="IPR009057">
    <property type="entry name" value="Homeodomain-like_sf"/>
</dbReference>
<keyword evidence="3" id="KW-0804">Transcription</keyword>
<reference evidence="6 7" key="1">
    <citation type="submission" date="2024-09" db="EMBL/GenBank/DDBJ databases">
        <authorList>
            <person name="Lee S.D."/>
        </authorList>
    </citation>
    <scope>NUCLEOTIDE SEQUENCE [LARGE SCALE GENOMIC DNA]</scope>
    <source>
        <strain evidence="6 7">N8-3</strain>
    </source>
</reference>
<dbReference type="EMBL" id="JBHFAB010000019">
    <property type="protein sequence ID" value="MFC1419654.1"/>
    <property type="molecule type" value="Genomic_DNA"/>
</dbReference>
<protein>
    <submittedName>
        <fullName evidence="6">TetR/AcrR family transcriptional regulator</fullName>
    </submittedName>
</protein>
<dbReference type="Gene3D" id="1.10.357.10">
    <property type="entry name" value="Tetracycline Repressor, domain 2"/>
    <property type="match status" value="1"/>
</dbReference>
<gene>
    <name evidence="6" type="ORF">ACEZDE_23900</name>
</gene>
<dbReference type="InterPro" id="IPR004111">
    <property type="entry name" value="Repressor_TetR_C"/>
</dbReference>
<evidence type="ECO:0000259" key="5">
    <source>
        <dbReference type="PROSITE" id="PS50977"/>
    </source>
</evidence>
<dbReference type="Gene3D" id="1.10.10.60">
    <property type="entry name" value="Homeodomain-like"/>
    <property type="match status" value="1"/>
</dbReference>
<dbReference type="Pfam" id="PF00440">
    <property type="entry name" value="TetR_N"/>
    <property type="match status" value="1"/>
</dbReference>
<keyword evidence="1" id="KW-0805">Transcription regulation</keyword>
<evidence type="ECO:0000256" key="1">
    <source>
        <dbReference type="ARBA" id="ARBA00023015"/>
    </source>
</evidence>
<dbReference type="RefSeq" id="WP_380539417.1">
    <property type="nucleotide sequence ID" value="NZ_JBHFAB010000019.1"/>
</dbReference>
<dbReference type="PRINTS" id="PR00455">
    <property type="entry name" value="HTHTETR"/>
</dbReference>
<accession>A0ABV6W0X8</accession>
<dbReference type="PANTHER" id="PTHR30055:SF151">
    <property type="entry name" value="TRANSCRIPTIONAL REGULATORY PROTEIN"/>
    <property type="match status" value="1"/>
</dbReference>
<sequence length="215" mass="23338">MEAVLSAAVALLDEAGEPALTLRALAARLGTGVGSIYWYVSGKDDLLDRAIDHVLSGVLTTVEGQAGSGDAIDDLRVMAVTLFDAIVDRPWLGGRFMRGIDVPGNALRLYEVLGRQTLRLDLTPRQRFYAVSAIVSVVVGNAVDMGQEPPPEVLDGAVDREEFLGRYAETWRGLDAQEFRFVHDIVEEFDGHDDREQFLAGLDLTLAGLRLQAGA</sequence>
<name>A0ABV6W0X8_9ACTN</name>
<dbReference type="InterPro" id="IPR036271">
    <property type="entry name" value="Tet_transcr_reg_TetR-rel_C_sf"/>
</dbReference>